<dbReference type="PANTHER" id="PTHR24408:SF58">
    <property type="entry name" value="TRANSCRIPTION FACTOR (TFIIIA), PUTATIVE (AFU_ORTHOLOGUE AFUA_1G05150)-RELATED"/>
    <property type="match status" value="1"/>
</dbReference>
<dbReference type="Pfam" id="PF00096">
    <property type="entry name" value="zf-C2H2"/>
    <property type="match status" value="1"/>
</dbReference>
<evidence type="ECO:0000256" key="8">
    <source>
        <dbReference type="SAM" id="MobiDB-lite"/>
    </source>
</evidence>
<dbReference type="AlphaFoldDB" id="A0A9P0LBE4"/>
<dbReference type="InterPro" id="IPR036236">
    <property type="entry name" value="Znf_C2H2_sf"/>
</dbReference>
<dbReference type="PROSITE" id="PS50157">
    <property type="entry name" value="ZINC_FINGER_C2H2_2"/>
    <property type="match status" value="4"/>
</dbReference>
<evidence type="ECO:0000256" key="7">
    <source>
        <dbReference type="PROSITE-ProRule" id="PRU00309"/>
    </source>
</evidence>
<keyword evidence="5 7" id="KW-0238">DNA-binding</keyword>
<dbReference type="SUPFAM" id="SSF57716">
    <property type="entry name" value="Glucocorticoid receptor-like (DNA-binding domain)"/>
    <property type="match status" value="1"/>
</dbReference>
<name>A0A9P0LBE4_ACAOB</name>
<dbReference type="OrthoDB" id="6711955at2759"/>
<evidence type="ECO:0000313" key="11">
    <source>
        <dbReference type="EMBL" id="CAH1989917.1"/>
    </source>
</evidence>
<dbReference type="SMART" id="SM00355">
    <property type="entry name" value="ZnF_C2H2"/>
    <property type="match status" value="6"/>
</dbReference>
<evidence type="ECO:0000259" key="10">
    <source>
        <dbReference type="PROSITE" id="PS50950"/>
    </source>
</evidence>
<proteinExistence type="predicted"/>
<feature type="region of interest" description="Disordered" evidence="8">
    <location>
        <begin position="430"/>
        <end position="450"/>
    </location>
</feature>
<evidence type="ECO:0000259" key="9">
    <source>
        <dbReference type="PROSITE" id="PS50157"/>
    </source>
</evidence>
<evidence type="ECO:0000313" key="12">
    <source>
        <dbReference type="Proteomes" id="UP001152888"/>
    </source>
</evidence>
<accession>A0A9P0LBE4</accession>
<feature type="domain" description="C2H2-type" evidence="9">
    <location>
        <begin position="313"/>
        <end position="336"/>
    </location>
</feature>
<evidence type="ECO:0000256" key="6">
    <source>
        <dbReference type="PROSITE-ProRule" id="PRU00042"/>
    </source>
</evidence>
<protein>
    <submittedName>
        <fullName evidence="11">Uncharacterized protein</fullName>
    </submittedName>
</protein>
<evidence type="ECO:0000256" key="2">
    <source>
        <dbReference type="ARBA" id="ARBA00022737"/>
    </source>
</evidence>
<dbReference type="Proteomes" id="UP001152888">
    <property type="component" value="Unassembled WGS sequence"/>
</dbReference>
<organism evidence="11 12">
    <name type="scientific">Acanthoscelides obtectus</name>
    <name type="common">Bean weevil</name>
    <name type="synonym">Bruchus obtectus</name>
    <dbReference type="NCBI Taxonomy" id="200917"/>
    <lineage>
        <taxon>Eukaryota</taxon>
        <taxon>Metazoa</taxon>
        <taxon>Ecdysozoa</taxon>
        <taxon>Arthropoda</taxon>
        <taxon>Hexapoda</taxon>
        <taxon>Insecta</taxon>
        <taxon>Pterygota</taxon>
        <taxon>Neoptera</taxon>
        <taxon>Endopterygota</taxon>
        <taxon>Coleoptera</taxon>
        <taxon>Polyphaga</taxon>
        <taxon>Cucujiformia</taxon>
        <taxon>Chrysomeloidea</taxon>
        <taxon>Chrysomelidae</taxon>
        <taxon>Bruchinae</taxon>
        <taxon>Bruchini</taxon>
        <taxon>Acanthoscelides</taxon>
    </lineage>
</organism>
<dbReference type="Gene3D" id="3.30.160.60">
    <property type="entry name" value="Classic Zinc Finger"/>
    <property type="match status" value="3"/>
</dbReference>
<evidence type="ECO:0000256" key="4">
    <source>
        <dbReference type="ARBA" id="ARBA00022833"/>
    </source>
</evidence>
<keyword evidence="12" id="KW-1185">Reference proteome</keyword>
<dbReference type="GO" id="GO:0043565">
    <property type="term" value="F:sequence-specific DNA binding"/>
    <property type="evidence" value="ECO:0007669"/>
    <property type="project" value="TreeGrafter"/>
</dbReference>
<feature type="domain" description="THAP-type" evidence="10">
    <location>
        <begin position="1"/>
        <end position="84"/>
    </location>
</feature>
<feature type="domain" description="C2H2-type" evidence="9">
    <location>
        <begin position="402"/>
        <end position="430"/>
    </location>
</feature>
<keyword evidence="1" id="KW-0479">Metal-binding</keyword>
<dbReference type="GO" id="GO:0005634">
    <property type="term" value="C:nucleus"/>
    <property type="evidence" value="ECO:0007669"/>
    <property type="project" value="TreeGrafter"/>
</dbReference>
<keyword evidence="3 6" id="KW-0863">Zinc-finger</keyword>
<evidence type="ECO:0000256" key="3">
    <source>
        <dbReference type="ARBA" id="ARBA00022771"/>
    </source>
</evidence>
<dbReference type="GO" id="GO:0008270">
    <property type="term" value="F:zinc ion binding"/>
    <property type="evidence" value="ECO:0007669"/>
    <property type="project" value="UniProtKB-KW"/>
</dbReference>
<dbReference type="PROSITE" id="PS00028">
    <property type="entry name" value="ZINC_FINGER_C2H2_1"/>
    <property type="match status" value="4"/>
</dbReference>
<reference evidence="11" key="1">
    <citation type="submission" date="2022-03" db="EMBL/GenBank/DDBJ databases">
        <authorList>
            <person name="Sayadi A."/>
        </authorList>
    </citation>
    <scope>NUCLEOTIDE SEQUENCE</scope>
</reference>
<gene>
    <name evidence="11" type="ORF">ACAOBT_LOCUS19359</name>
</gene>
<dbReference type="EMBL" id="CAKOFQ010007075">
    <property type="protein sequence ID" value="CAH1989917.1"/>
    <property type="molecule type" value="Genomic_DNA"/>
</dbReference>
<keyword evidence="4" id="KW-0862">Zinc</keyword>
<dbReference type="GO" id="GO:0000981">
    <property type="term" value="F:DNA-binding transcription factor activity, RNA polymerase II-specific"/>
    <property type="evidence" value="ECO:0007669"/>
    <property type="project" value="TreeGrafter"/>
</dbReference>
<dbReference type="InterPro" id="IPR006612">
    <property type="entry name" value="THAP_Znf"/>
</dbReference>
<evidence type="ECO:0000256" key="1">
    <source>
        <dbReference type="ARBA" id="ARBA00022723"/>
    </source>
</evidence>
<dbReference type="SUPFAM" id="SSF57667">
    <property type="entry name" value="beta-beta-alpha zinc fingers"/>
    <property type="match status" value="2"/>
</dbReference>
<sequence length="463" mass="52979">MKTCFKCGSSSKDDRSIVLFNVPSSISNPVWHYEFLKRLAVENLQQLNIKVEDIRVCDKHFKTEDLEMNHNHLVLKENALPLKEECEQFEVSPEIVYMDGTEEIEDGESRELAQLAPVVQYEYVANQEVQASPVPGIPVITAPQLISIMQEDGTVIEPVMPFFLSQSPMFTVLNGSNENGETIILQIENQEEEDAKVKVEVVEPLEESQTTAGETDGNEKISEGVVTAVSSWEHCEPKQNNMENVYVCEICEKSYCCVNCLKSHYEAMHIAKTQGTRYKCKFTSMQKSLYCPVCEVCFENSKDTLDHYLTHSVACDVCGSGFDRQKLLVEHMIMVHNKVNCYESYECEFCKAIYQYHWNLTKHYQVYHKMILCYICKSRFPTVTDLQEHQRTHVQKINILPYACSKCNKAFPQISDIAVHIRREHSSRKSSLNSDNYIGHTASGGKSKTTVDSMIKKKRIKVK</sequence>
<dbReference type="PANTHER" id="PTHR24408">
    <property type="entry name" value="ZINC FINGER PROTEIN"/>
    <property type="match status" value="1"/>
</dbReference>
<keyword evidence="2" id="KW-0677">Repeat</keyword>
<dbReference type="PROSITE" id="PS50950">
    <property type="entry name" value="ZF_THAP"/>
    <property type="match status" value="1"/>
</dbReference>
<feature type="domain" description="C2H2-type" evidence="9">
    <location>
        <begin position="371"/>
        <end position="398"/>
    </location>
</feature>
<feature type="domain" description="C2H2-type" evidence="9">
    <location>
        <begin position="246"/>
        <end position="274"/>
    </location>
</feature>
<comment type="caution">
    <text evidence="11">The sequence shown here is derived from an EMBL/GenBank/DDBJ whole genome shotgun (WGS) entry which is preliminary data.</text>
</comment>
<dbReference type="InterPro" id="IPR013087">
    <property type="entry name" value="Znf_C2H2_type"/>
</dbReference>
<evidence type="ECO:0000256" key="5">
    <source>
        <dbReference type="ARBA" id="ARBA00023125"/>
    </source>
</evidence>